<evidence type="ECO:0000313" key="2">
    <source>
        <dbReference type="EMBL" id="MBO4204634.1"/>
    </source>
</evidence>
<organism evidence="2 3">
    <name type="scientific">Micromonospora echinofusca</name>
    <dbReference type="NCBI Taxonomy" id="47858"/>
    <lineage>
        <taxon>Bacteria</taxon>
        <taxon>Bacillati</taxon>
        <taxon>Actinomycetota</taxon>
        <taxon>Actinomycetes</taxon>
        <taxon>Micromonosporales</taxon>
        <taxon>Micromonosporaceae</taxon>
        <taxon>Micromonospora</taxon>
    </lineage>
</organism>
<accession>A0ABS3VJP0</accession>
<dbReference type="Pfam" id="PF00550">
    <property type="entry name" value="PP-binding"/>
    <property type="match status" value="1"/>
</dbReference>
<proteinExistence type="predicted"/>
<name>A0ABS3VJP0_MICEH</name>
<feature type="domain" description="Carrier" evidence="1">
    <location>
        <begin position="1"/>
        <end position="82"/>
    </location>
</feature>
<dbReference type="InterPro" id="IPR009081">
    <property type="entry name" value="PP-bd_ACP"/>
</dbReference>
<evidence type="ECO:0000259" key="1">
    <source>
        <dbReference type="PROSITE" id="PS50075"/>
    </source>
</evidence>
<dbReference type="SUPFAM" id="SSF47336">
    <property type="entry name" value="ACP-like"/>
    <property type="match status" value="1"/>
</dbReference>
<dbReference type="Proteomes" id="UP000823521">
    <property type="component" value="Unassembled WGS sequence"/>
</dbReference>
<dbReference type="InterPro" id="IPR036736">
    <property type="entry name" value="ACP-like_sf"/>
</dbReference>
<reference evidence="2 3" key="1">
    <citation type="submission" date="2019-12" db="EMBL/GenBank/DDBJ databases">
        <title>Whole genome sequencing of endophytic Actinobacterium Micromonospora sp. MPMI6T.</title>
        <authorList>
            <person name="Evv R."/>
            <person name="Podile A.R."/>
        </authorList>
    </citation>
    <scope>NUCLEOTIDE SEQUENCE [LARGE SCALE GENOMIC DNA]</scope>
    <source>
        <strain evidence="2 3">MPMI6</strain>
    </source>
</reference>
<protein>
    <submittedName>
        <fullName evidence="2">Acyl carrier protein</fullName>
    </submittedName>
</protein>
<sequence>MTALRDRVAATVGGVLAVPVDSVTAAVSLFDLPGFDSVAVVTVLDRLESDFDVEVDPDEIGPEVFESLDTLTDLVGRALAGPTTTGGTR</sequence>
<comment type="caution">
    <text evidence="2">The sequence shown here is derived from an EMBL/GenBank/DDBJ whole genome shotgun (WGS) entry which is preliminary data.</text>
</comment>
<evidence type="ECO:0000313" key="3">
    <source>
        <dbReference type="Proteomes" id="UP000823521"/>
    </source>
</evidence>
<dbReference type="PROSITE" id="PS50075">
    <property type="entry name" value="CARRIER"/>
    <property type="match status" value="1"/>
</dbReference>
<keyword evidence="3" id="KW-1185">Reference proteome</keyword>
<dbReference type="Gene3D" id="1.10.1200.10">
    <property type="entry name" value="ACP-like"/>
    <property type="match status" value="1"/>
</dbReference>
<dbReference type="RefSeq" id="WP_208810792.1">
    <property type="nucleotide sequence ID" value="NZ_WVUH01000003.1"/>
</dbReference>
<gene>
    <name evidence="2" type="ORF">GSF22_01200</name>
</gene>
<dbReference type="EMBL" id="WVUH01000003">
    <property type="protein sequence ID" value="MBO4204634.1"/>
    <property type="molecule type" value="Genomic_DNA"/>
</dbReference>